<reference evidence="6 7" key="1">
    <citation type="submission" date="2019-02" db="EMBL/GenBank/DDBJ databases">
        <title>Deep-cultivation of Planctomycetes and their phenomic and genomic characterization uncovers novel biology.</title>
        <authorList>
            <person name="Wiegand S."/>
            <person name="Jogler M."/>
            <person name="Boedeker C."/>
            <person name="Pinto D."/>
            <person name="Vollmers J."/>
            <person name="Rivas-Marin E."/>
            <person name="Kohn T."/>
            <person name="Peeters S.H."/>
            <person name="Heuer A."/>
            <person name="Rast P."/>
            <person name="Oberbeckmann S."/>
            <person name="Bunk B."/>
            <person name="Jeske O."/>
            <person name="Meyerdierks A."/>
            <person name="Storesund J.E."/>
            <person name="Kallscheuer N."/>
            <person name="Luecker S."/>
            <person name="Lage O.M."/>
            <person name="Pohl T."/>
            <person name="Merkel B.J."/>
            <person name="Hornburger P."/>
            <person name="Mueller R.-W."/>
            <person name="Bruemmer F."/>
            <person name="Labrenz M."/>
            <person name="Spormann A.M."/>
            <person name="Op den Camp H."/>
            <person name="Overmann J."/>
            <person name="Amann R."/>
            <person name="Jetten M.S.M."/>
            <person name="Mascher T."/>
            <person name="Medema M.H."/>
            <person name="Devos D.P."/>
            <person name="Kaster A.-K."/>
            <person name="Ovreas L."/>
            <person name="Rohde M."/>
            <person name="Galperin M.Y."/>
            <person name="Jogler C."/>
        </authorList>
    </citation>
    <scope>NUCLEOTIDE SEQUENCE [LARGE SCALE GENOMIC DNA]</scope>
    <source>
        <strain evidence="6 7">Pla163</strain>
    </source>
</reference>
<dbReference type="PROSITE" id="PS50011">
    <property type="entry name" value="PROTEIN_KINASE_DOM"/>
    <property type="match status" value="1"/>
</dbReference>
<dbReference type="InterPro" id="IPR011009">
    <property type="entry name" value="Kinase-like_dom_sf"/>
</dbReference>
<evidence type="ECO:0000256" key="1">
    <source>
        <dbReference type="ARBA" id="ARBA00022679"/>
    </source>
</evidence>
<evidence type="ECO:0000256" key="2">
    <source>
        <dbReference type="ARBA" id="ARBA00022741"/>
    </source>
</evidence>
<accession>A0A518CY80</accession>
<dbReference type="CDD" id="cd14014">
    <property type="entry name" value="STKc_PknB_like"/>
    <property type="match status" value="1"/>
</dbReference>
<dbReference type="PANTHER" id="PTHR43289:SF6">
    <property type="entry name" value="SERINE_THREONINE-PROTEIN KINASE NEKL-3"/>
    <property type="match status" value="1"/>
</dbReference>
<organism evidence="6 7">
    <name type="scientific">Rohdeia mirabilis</name>
    <dbReference type="NCBI Taxonomy" id="2528008"/>
    <lineage>
        <taxon>Bacteria</taxon>
        <taxon>Pseudomonadati</taxon>
        <taxon>Planctomycetota</taxon>
        <taxon>Planctomycetia</taxon>
        <taxon>Planctomycetia incertae sedis</taxon>
        <taxon>Rohdeia</taxon>
    </lineage>
</organism>
<keyword evidence="4" id="KW-0067">ATP-binding</keyword>
<dbReference type="RefSeq" id="WP_145185279.1">
    <property type="nucleotide sequence ID" value="NZ_CP036290.1"/>
</dbReference>
<dbReference type="SUPFAM" id="SSF56112">
    <property type="entry name" value="Protein kinase-like (PK-like)"/>
    <property type="match status" value="1"/>
</dbReference>
<gene>
    <name evidence="6" type="primary">pknB_10</name>
    <name evidence="6" type="ORF">Pla163_12970</name>
</gene>
<name>A0A518CY80_9BACT</name>
<feature type="domain" description="Protein kinase" evidence="5">
    <location>
        <begin position="21"/>
        <end position="284"/>
    </location>
</feature>
<proteinExistence type="predicted"/>
<evidence type="ECO:0000256" key="3">
    <source>
        <dbReference type="ARBA" id="ARBA00022777"/>
    </source>
</evidence>
<evidence type="ECO:0000313" key="7">
    <source>
        <dbReference type="Proteomes" id="UP000319342"/>
    </source>
</evidence>
<dbReference type="Gene3D" id="1.10.510.10">
    <property type="entry name" value="Transferase(Phosphotransferase) domain 1"/>
    <property type="match status" value="1"/>
</dbReference>
<dbReference type="InterPro" id="IPR000719">
    <property type="entry name" value="Prot_kinase_dom"/>
</dbReference>
<dbReference type="SMART" id="SM00220">
    <property type="entry name" value="S_TKc"/>
    <property type="match status" value="1"/>
</dbReference>
<dbReference type="Proteomes" id="UP000319342">
    <property type="component" value="Chromosome"/>
</dbReference>
<sequence length="290" mass="31241">MTEPAPFADALAPGRVVADRFELKSPWRQGGLSVAFEAHDRERDEPCEVQSFSAGLFEGEDQARAFAATFEPWMALRSERVARVRAVVVEGPNAFVVTDLATGRSLRQFLDEAAGEPLAPARVVEIGLALARGLEDLHAAGLVHGDVKPTSVYVDGPNVMLVDGGTTPSLWTAKDLGERTALIGTPYYAPIEQFGGEAPGPASDIYNVCTLLFELATGVQPFAGRSFLEVFQSKLAPEPPTFAQRAPKLASRGAFEEVVRRGLYADANRRYRTARELRAALETVAGGARV</sequence>
<dbReference type="EC" id="2.7.11.1" evidence="6"/>
<evidence type="ECO:0000259" key="5">
    <source>
        <dbReference type="PROSITE" id="PS50011"/>
    </source>
</evidence>
<evidence type="ECO:0000256" key="4">
    <source>
        <dbReference type="ARBA" id="ARBA00022840"/>
    </source>
</evidence>
<keyword evidence="1 6" id="KW-0808">Transferase</keyword>
<evidence type="ECO:0000313" key="6">
    <source>
        <dbReference type="EMBL" id="QDU84192.1"/>
    </source>
</evidence>
<dbReference type="PANTHER" id="PTHR43289">
    <property type="entry name" value="MITOGEN-ACTIVATED PROTEIN KINASE KINASE KINASE 20-RELATED"/>
    <property type="match status" value="1"/>
</dbReference>
<dbReference type="AlphaFoldDB" id="A0A518CY80"/>
<keyword evidence="7" id="KW-1185">Reference proteome</keyword>
<dbReference type="GO" id="GO:0005524">
    <property type="term" value="F:ATP binding"/>
    <property type="evidence" value="ECO:0007669"/>
    <property type="project" value="UniProtKB-KW"/>
</dbReference>
<dbReference type="Pfam" id="PF00069">
    <property type="entry name" value="Pkinase"/>
    <property type="match status" value="1"/>
</dbReference>
<protein>
    <submittedName>
        <fullName evidence="6">Serine/threonine-protein kinase PknB</fullName>
        <ecNumber evidence="6">2.7.11.1</ecNumber>
    </submittedName>
</protein>
<dbReference type="EMBL" id="CP036290">
    <property type="protein sequence ID" value="QDU84192.1"/>
    <property type="molecule type" value="Genomic_DNA"/>
</dbReference>
<keyword evidence="3 6" id="KW-0418">Kinase</keyword>
<dbReference type="GO" id="GO:0004674">
    <property type="term" value="F:protein serine/threonine kinase activity"/>
    <property type="evidence" value="ECO:0007669"/>
    <property type="project" value="UniProtKB-EC"/>
</dbReference>
<keyword evidence="2" id="KW-0547">Nucleotide-binding</keyword>
<dbReference type="OrthoDB" id="276026at2"/>